<dbReference type="Gene3D" id="3.40.50.300">
    <property type="entry name" value="P-loop containing nucleotide triphosphate hydrolases"/>
    <property type="match status" value="1"/>
</dbReference>
<evidence type="ECO:0000256" key="1">
    <source>
        <dbReference type="ARBA" id="ARBA00022741"/>
    </source>
</evidence>
<dbReference type="InterPro" id="IPR024385">
    <property type="entry name" value="DUF3854"/>
</dbReference>
<proteinExistence type="predicted"/>
<dbReference type="Proteomes" id="UP000316714">
    <property type="component" value="Unassembled WGS sequence"/>
</dbReference>
<dbReference type="InterPro" id="IPR006500">
    <property type="entry name" value="Helicase_put_C_phage/plasmid"/>
</dbReference>
<keyword evidence="3" id="KW-0067">ATP-binding</keyword>
<evidence type="ECO:0000313" key="6">
    <source>
        <dbReference type="EMBL" id="TWT35601.1"/>
    </source>
</evidence>
<name>A0A5C5VBE1_9BACT</name>
<dbReference type="InterPro" id="IPR014015">
    <property type="entry name" value="Helicase_SF3_DNA-vir"/>
</dbReference>
<evidence type="ECO:0000313" key="7">
    <source>
        <dbReference type="Proteomes" id="UP000316714"/>
    </source>
</evidence>
<evidence type="ECO:0000256" key="3">
    <source>
        <dbReference type="ARBA" id="ARBA00022840"/>
    </source>
</evidence>
<dbReference type="EMBL" id="SIHJ01000001">
    <property type="protein sequence ID" value="TWT35601.1"/>
    <property type="molecule type" value="Genomic_DNA"/>
</dbReference>
<keyword evidence="1" id="KW-0547">Nucleotide-binding</keyword>
<comment type="caution">
    <text evidence="6">The sequence shown here is derived from an EMBL/GenBank/DDBJ whole genome shotgun (WGS) entry which is preliminary data.</text>
</comment>
<organism evidence="6 7">
    <name type="scientific">Posidoniimonas corsicana</name>
    <dbReference type="NCBI Taxonomy" id="1938618"/>
    <lineage>
        <taxon>Bacteria</taxon>
        <taxon>Pseudomonadati</taxon>
        <taxon>Planctomycetota</taxon>
        <taxon>Planctomycetia</taxon>
        <taxon>Pirellulales</taxon>
        <taxon>Lacipirellulaceae</taxon>
        <taxon>Posidoniimonas</taxon>
    </lineage>
</organism>
<dbReference type="SUPFAM" id="SSF52540">
    <property type="entry name" value="P-loop containing nucleoside triphosphate hydrolases"/>
    <property type="match status" value="1"/>
</dbReference>
<dbReference type="PANTHER" id="PTHR35372:SF2">
    <property type="entry name" value="SF3 HELICASE DOMAIN-CONTAINING PROTEIN"/>
    <property type="match status" value="1"/>
</dbReference>
<feature type="region of interest" description="Disordered" evidence="4">
    <location>
        <begin position="684"/>
        <end position="708"/>
    </location>
</feature>
<accession>A0A5C5VBE1</accession>
<dbReference type="InterPro" id="IPR027417">
    <property type="entry name" value="P-loop_NTPase"/>
</dbReference>
<keyword evidence="7" id="KW-1185">Reference proteome</keyword>
<dbReference type="Pfam" id="PF19263">
    <property type="entry name" value="DUF5906"/>
    <property type="match status" value="1"/>
</dbReference>
<reference evidence="6 7" key="1">
    <citation type="submission" date="2019-02" db="EMBL/GenBank/DDBJ databases">
        <title>Deep-cultivation of Planctomycetes and their phenomic and genomic characterization uncovers novel biology.</title>
        <authorList>
            <person name="Wiegand S."/>
            <person name="Jogler M."/>
            <person name="Boedeker C."/>
            <person name="Pinto D."/>
            <person name="Vollmers J."/>
            <person name="Rivas-Marin E."/>
            <person name="Kohn T."/>
            <person name="Peeters S.H."/>
            <person name="Heuer A."/>
            <person name="Rast P."/>
            <person name="Oberbeckmann S."/>
            <person name="Bunk B."/>
            <person name="Jeske O."/>
            <person name="Meyerdierks A."/>
            <person name="Storesund J.E."/>
            <person name="Kallscheuer N."/>
            <person name="Luecker S."/>
            <person name="Lage O.M."/>
            <person name="Pohl T."/>
            <person name="Merkel B.J."/>
            <person name="Hornburger P."/>
            <person name="Mueller R.-W."/>
            <person name="Bruemmer F."/>
            <person name="Labrenz M."/>
            <person name="Spormann A.M."/>
            <person name="Op Den Camp H."/>
            <person name="Overmann J."/>
            <person name="Amann R."/>
            <person name="Jetten M.S.M."/>
            <person name="Mascher T."/>
            <person name="Medema M.H."/>
            <person name="Devos D.P."/>
            <person name="Kaster A.-K."/>
            <person name="Ovreas L."/>
            <person name="Rohde M."/>
            <person name="Galperin M.Y."/>
            <person name="Jogler C."/>
        </authorList>
    </citation>
    <scope>NUCLEOTIDE SEQUENCE [LARGE SCALE GENOMIC DNA]</scope>
    <source>
        <strain evidence="6 7">KOR34</strain>
    </source>
</reference>
<sequence>MSSAITHAARAGESLRRLFPAHIAELKASGISEDQALEAGVYSEHDQRELARLANRKRWGVKLGAALVFEYRDLGGNTVLHRLKPERPAKQGGRELKYIQPSGERSQSYFPPGVAKKALEPGVMLAITEGEKKALSATIHGLPCVGLSGVWNFKPGGKVGELLPELELIDWRGRPVYIAFDSDVLDKEQVRLAEQVLAATLQDRGAEVKVCRIPAADDGSKQGLDDIIVARGRCVLDELLNAAAVPEPVDSALLMAPAKEVDGAREAAEIVDAEQIDGVCKLIFWSGQWWHWAGGRYVVRRDDEIRAEVVNRLSGRYAGVRTSHVGDVLEHLKAKTVLSSQVDAPTWLKPTRGDPDPSQCIPARNGIIDLAKLYGPDGTPRAEAIIEPTPRLLSVAACDYRFDPDAPEPAAWLAFLDSIWGDDPESVSALQEMFGYLLTADTSQQTIFLLVGPTRSGKGTIGRVIHQLVGKANTCGPTLAGLASSFGLASLIGKSVAVVSDARVSKRADSSVILERLLSISGEDTLSVPVKFKEDVNTKLPTRLVILSNELPQFADASSSIAGRFLVLKMSQSFLGKEDRSLDRRLAAEMPGILLWACEGWRRLNERGGFMQPESGQEAIEGLRDLASPIGAFLRDRCEIVPGGLVAADDLFAEWTGWLYDQGYSQPTDRASFGRDLAAAAPTVRRVQRRSEGGKRERYYQGAKLRRG</sequence>
<evidence type="ECO:0000256" key="2">
    <source>
        <dbReference type="ARBA" id="ARBA00022801"/>
    </source>
</evidence>
<dbReference type="GO" id="GO:0016787">
    <property type="term" value="F:hydrolase activity"/>
    <property type="evidence" value="ECO:0007669"/>
    <property type="project" value="UniProtKB-KW"/>
</dbReference>
<dbReference type="RefSeq" id="WP_146561895.1">
    <property type="nucleotide sequence ID" value="NZ_SIHJ01000001.1"/>
</dbReference>
<dbReference type="OrthoDB" id="288091at2"/>
<dbReference type="NCBIfam" id="TIGR01613">
    <property type="entry name" value="primase_Cterm"/>
    <property type="match status" value="1"/>
</dbReference>
<dbReference type="PANTHER" id="PTHR35372">
    <property type="entry name" value="ATP BINDING PROTEIN-RELATED"/>
    <property type="match status" value="1"/>
</dbReference>
<feature type="domain" description="SF3 helicase" evidence="5">
    <location>
        <begin position="425"/>
        <end position="583"/>
    </location>
</feature>
<dbReference type="GO" id="GO:0005524">
    <property type="term" value="F:ATP binding"/>
    <property type="evidence" value="ECO:0007669"/>
    <property type="project" value="UniProtKB-KW"/>
</dbReference>
<feature type="compositionally biased region" description="Basic and acidic residues" evidence="4">
    <location>
        <begin position="689"/>
        <end position="699"/>
    </location>
</feature>
<dbReference type="Pfam" id="PF12965">
    <property type="entry name" value="DUF3854"/>
    <property type="match status" value="1"/>
</dbReference>
<evidence type="ECO:0000256" key="4">
    <source>
        <dbReference type="SAM" id="MobiDB-lite"/>
    </source>
</evidence>
<keyword evidence="2" id="KW-0378">Hydrolase</keyword>
<dbReference type="AlphaFoldDB" id="A0A5C5VBE1"/>
<dbReference type="InterPro" id="IPR051620">
    <property type="entry name" value="ORF904-like_C"/>
</dbReference>
<protein>
    <recommendedName>
        <fullName evidence="5">SF3 helicase domain-containing protein</fullName>
    </recommendedName>
</protein>
<gene>
    <name evidence="6" type="ORF">KOR34_04940</name>
</gene>
<dbReference type="InterPro" id="IPR045455">
    <property type="entry name" value="NrS-1_pol-like_helicase"/>
</dbReference>
<dbReference type="PROSITE" id="PS51206">
    <property type="entry name" value="SF3_HELICASE_1"/>
    <property type="match status" value="1"/>
</dbReference>
<evidence type="ECO:0000259" key="5">
    <source>
        <dbReference type="PROSITE" id="PS51206"/>
    </source>
</evidence>